<accession>A0AAW2Q970</accession>
<sequence>MEDSTAQAQQPLLSPVDDEQLPMLSSLQDRSAQRISTHFIVDGDDIPPISGVGGFFKAFKLETEKLWYLAGPAIFTAFCQFSLGAITQTLAGHVGTLDLAAFAIENLVIAGFSFGVMTPIFMRSSSNLFRGSALVNISASCSSVLQYLSSISPLVVASRRE</sequence>
<organism evidence="2">
    <name type="scientific">Sesamum angustifolium</name>
    <dbReference type="NCBI Taxonomy" id="2727405"/>
    <lineage>
        <taxon>Eukaryota</taxon>
        <taxon>Viridiplantae</taxon>
        <taxon>Streptophyta</taxon>
        <taxon>Embryophyta</taxon>
        <taxon>Tracheophyta</taxon>
        <taxon>Spermatophyta</taxon>
        <taxon>Magnoliopsida</taxon>
        <taxon>eudicotyledons</taxon>
        <taxon>Gunneridae</taxon>
        <taxon>Pentapetalae</taxon>
        <taxon>asterids</taxon>
        <taxon>lamiids</taxon>
        <taxon>Lamiales</taxon>
        <taxon>Pedaliaceae</taxon>
        <taxon>Sesamum</taxon>
    </lineage>
</organism>
<reference evidence="2" key="1">
    <citation type="submission" date="2020-06" db="EMBL/GenBank/DDBJ databases">
        <authorList>
            <person name="Li T."/>
            <person name="Hu X."/>
            <person name="Zhang T."/>
            <person name="Song X."/>
            <person name="Zhang H."/>
            <person name="Dai N."/>
            <person name="Sheng W."/>
            <person name="Hou X."/>
            <person name="Wei L."/>
        </authorList>
    </citation>
    <scope>NUCLEOTIDE SEQUENCE</scope>
    <source>
        <strain evidence="2">G01</strain>
        <tissue evidence="2">Leaf</tissue>
    </source>
</reference>
<keyword evidence="1" id="KW-0472">Membrane</keyword>
<feature type="transmembrane region" description="Helical" evidence="1">
    <location>
        <begin position="99"/>
        <end position="121"/>
    </location>
</feature>
<name>A0AAW2Q970_9LAMI</name>
<evidence type="ECO:0000313" key="2">
    <source>
        <dbReference type="EMBL" id="KAL0364200.1"/>
    </source>
</evidence>
<dbReference type="AlphaFoldDB" id="A0AAW2Q970"/>
<evidence type="ECO:0000256" key="1">
    <source>
        <dbReference type="SAM" id="Phobius"/>
    </source>
</evidence>
<keyword evidence="1" id="KW-1133">Transmembrane helix</keyword>
<feature type="transmembrane region" description="Helical" evidence="1">
    <location>
        <begin position="66"/>
        <end position="87"/>
    </location>
</feature>
<comment type="caution">
    <text evidence="2">The sequence shown here is derived from an EMBL/GenBank/DDBJ whole genome shotgun (WGS) entry which is preliminary data.</text>
</comment>
<reference evidence="2" key="2">
    <citation type="journal article" date="2024" name="Plant">
        <title>Genomic evolution and insights into agronomic trait innovations of Sesamum species.</title>
        <authorList>
            <person name="Miao H."/>
            <person name="Wang L."/>
            <person name="Qu L."/>
            <person name="Liu H."/>
            <person name="Sun Y."/>
            <person name="Le M."/>
            <person name="Wang Q."/>
            <person name="Wei S."/>
            <person name="Zheng Y."/>
            <person name="Lin W."/>
            <person name="Duan Y."/>
            <person name="Cao H."/>
            <person name="Xiong S."/>
            <person name="Wang X."/>
            <person name="Wei L."/>
            <person name="Li C."/>
            <person name="Ma Q."/>
            <person name="Ju M."/>
            <person name="Zhao R."/>
            <person name="Li G."/>
            <person name="Mu C."/>
            <person name="Tian Q."/>
            <person name="Mei H."/>
            <person name="Zhang T."/>
            <person name="Gao T."/>
            <person name="Zhang H."/>
        </authorList>
    </citation>
    <scope>NUCLEOTIDE SEQUENCE</scope>
    <source>
        <strain evidence="2">G01</strain>
    </source>
</reference>
<keyword evidence="1" id="KW-0812">Transmembrane</keyword>
<gene>
    <name evidence="2" type="ORF">Sangu_0517600</name>
</gene>
<proteinExistence type="predicted"/>
<dbReference type="EMBL" id="JACGWK010000003">
    <property type="protein sequence ID" value="KAL0364200.1"/>
    <property type="molecule type" value="Genomic_DNA"/>
</dbReference>
<protein>
    <submittedName>
        <fullName evidence="2">Protein DETOXIFICATION 29</fullName>
    </submittedName>
</protein>